<feature type="transmembrane region" description="Helical" evidence="1">
    <location>
        <begin position="56"/>
        <end position="78"/>
    </location>
</feature>
<protein>
    <submittedName>
        <fullName evidence="2">Uncharacterized protein</fullName>
    </submittedName>
</protein>
<gene>
    <name evidence="2" type="ORF">Q4535_07005</name>
</gene>
<dbReference type="RefSeq" id="WP_303593512.1">
    <property type="nucleotide sequence ID" value="NZ_JAUORK010000006.1"/>
</dbReference>
<name>A0AAP4TX26_9GAMM</name>
<evidence type="ECO:0000313" key="2">
    <source>
        <dbReference type="EMBL" id="MDO6671869.1"/>
    </source>
</evidence>
<sequence>MFSRSDPPGFGLHATPSTISFEHGRTPLSRNFSIITPDRNAFCAVMPDVLHINPEIFVFSHLIFRPAALLLFVTFLLYRVPPSSFMHHFSAYPPSCASQYLKPGSRLLATYPFGKDESSTSNA</sequence>
<evidence type="ECO:0000313" key="3">
    <source>
        <dbReference type="Proteomes" id="UP001170481"/>
    </source>
</evidence>
<dbReference type="AlphaFoldDB" id="A0AAP4TX26"/>
<keyword evidence="1" id="KW-1133">Transmembrane helix</keyword>
<dbReference type="Proteomes" id="UP001170481">
    <property type="component" value="Unassembled WGS sequence"/>
</dbReference>
<proteinExistence type="predicted"/>
<organism evidence="2 3">
    <name type="scientific">Cobetia amphilecti</name>
    <dbReference type="NCBI Taxonomy" id="1055104"/>
    <lineage>
        <taxon>Bacteria</taxon>
        <taxon>Pseudomonadati</taxon>
        <taxon>Pseudomonadota</taxon>
        <taxon>Gammaproteobacteria</taxon>
        <taxon>Oceanospirillales</taxon>
        <taxon>Halomonadaceae</taxon>
        <taxon>Cobetia</taxon>
    </lineage>
</organism>
<dbReference type="EMBL" id="JAUORK010000006">
    <property type="protein sequence ID" value="MDO6671869.1"/>
    <property type="molecule type" value="Genomic_DNA"/>
</dbReference>
<reference evidence="2" key="1">
    <citation type="submission" date="2023-07" db="EMBL/GenBank/DDBJ databases">
        <title>Genome content predicts the carbon catabolic preferences of heterotrophic bacteria.</title>
        <authorList>
            <person name="Gralka M."/>
        </authorList>
    </citation>
    <scope>NUCLEOTIDE SEQUENCE</scope>
    <source>
        <strain evidence="2">C2R13</strain>
    </source>
</reference>
<accession>A0AAP4TX26</accession>
<comment type="caution">
    <text evidence="2">The sequence shown here is derived from an EMBL/GenBank/DDBJ whole genome shotgun (WGS) entry which is preliminary data.</text>
</comment>
<evidence type="ECO:0000256" key="1">
    <source>
        <dbReference type="SAM" id="Phobius"/>
    </source>
</evidence>
<keyword evidence="1" id="KW-0812">Transmembrane</keyword>
<keyword evidence="1" id="KW-0472">Membrane</keyword>